<keyword evidence="1 5" id="KW-0489">Methyltransferase</keyword>
<accession>A0A380K8N1</accession>
<comment type="similarity">
    <text evidence="5 6">Belongs to the class I-like SAM-binding methyltransferase superfamily. C5-methyltransferase family.</text>
</comment>
<keyword evidence="9" id="KW-1185">Reference proteome</keyword>
<protein>
    <recommendedName>
        <fullName evidence="7">Cytosine-specific methyltransferase</fullName>
        <ecNumber evidence="7">2.1.1.37</ecNumber>
    </recommendedName>
</protein>
<evidence type="ECO:0000313" key="8">
    <source>
        <dbReference type="EMBL" id="SUN61373.1"/>
    </source>
</evidence>
<dbReference type="EMBL" id="UHFN01000007">
    <property type="protein sequence ID" value="SUN61373.1"/>
    <property type="molecule type" value="Genomic_DNA"/>
</dbReference>
<dbReference type="Proteomes" id="UP000254924">
    <property type="component" value="Unassembled WGS sequence"/>
</dbReference>
<dbReference type="GO" id="GO:0032259">
    <property type="term" value="P:methylation"/>
    <property type="evidence" value="ECO:0007669"/>
    <property type="project" value="UniProtKB-KW"/>
</dbReference>
<feature type="active site" evidence="5">
    <location>
        <position position="88"/>
    </location>
</feature>
<keyword evidence="3 5" id="KW-0949">S-adenosyl-L-methionine</keyword>
<dbReference type="AlphaFoldDB" id="A0A380K8N1"/>
<sequence length="380" mass="42591">MRVVKNKGDETINFLDMFAGIGGFRLGMEAAGHHCLGFCEIDRFARASYQAIHETKGELKWHDIRQITNEEWRELRGGVDVLCGGFPCQAFSLAGKRLGFEDTRGTLFFELARCAKEVQPRFLFFENVRGLLSHDKGQTFKTILTTLDELGYDVEWQVLNSKDFGLPQSRERVFLIGHSRAYSRHFLFPLRREVSSVALEKEGMTGRGIQVVGHLPGSFEQNTRVFSPKGLAPTLTTMSSTDKIPKIIQDESLPTLKLREATKQGYASACEGDSVTLDYPTSSTHRGRIGHQIAHTLTTSGNQGVAVPSQDKEHQSQLTIRRLTPRECFRLQGFPDWAYDKAAAVNSKSQLYKQAGNSVSVPVIIAIAQRLKRIEELEVN</sequence>
<dbReference type="CDD" id="cd00315">
    <property type="entry name" value="Cyt_C5_DNA_methylase"/>
    <property type="match status" value="1"/>
</dbReference>
<dbReference type="Gene3D" id="3.40.50.150">
    <property type="entry name" value="Vaccinia Virus protein VP39"/>
    <property type="match status" value="1"/>
</dbReference>
<keyword evidence="2 5" id="KW-0808">Transferase</keyword>
<gene>
    <name evidence="8" type="primary">hhaIM</name>
    <name evidence="8" type="ORF">NCTC12224_01441</name>
</gene>
<dbReference type="PRINTS" id="PR00105">
    <property type="entry name" value="C5METTRFRASE"/>
</dbReference>
<organism evidence="8 9">
    <name type="scientific">Streptococcus hyointestinalis</name>
    <dbReference type="NCBI Taxonomy" id="1337"/>
    <lineage>
        <taxon>Bacteria</taxon>
        <taxon>Bacillati</taxon>
        <taxon>Bacillota</taxon>
        <taxon>Bacilli</taxon>
        <taxon>Lactobacillales</taxon>
        <taxon>Streptococcaceae</taxon>
        <taxon>Streptococcus</taxon>
    </lineage>
</organism>
<evidence type="ECO:0000256" key="3">
    <source>
        <dbReference type="ARBA" id="ARBA00022691"/>
    </source>
</evidence>
<dbReference type="PANTHER" id="PTHR10629:SF52">
    <property type="entry name" value="DNA (CYTOSINE-5)-METHYLTRANSFERASE 1"/>
    <property type="match status" value="1"/>
</dbReference>
<comment type="catalytic activity">
    <reaction evidence="7">
        <text>a 2'-deoxycytidine in DNA + S-adenosyl-L-methionine = a 5-methyl-2'-deoxycytidine in DNA + S-adenosyl-L-homocysteine + H(+)</text>
        <dbReference type="Rhea" id="RHEA:13681"/>
        <dbReference type="Rhea" id="RHEA-COMP:11369"/>
        <dbReference type="Rhea" id="RHEA-COMP:11370"/>
        <dbReference type="ChEBI" id="CHEBI:15378"/>
        <dbReference type="ChEBI" id="CHEBI:57856"/>
        <dbReference type="ChEBI" id="CHEBI:59789"/>
        <dbReference type="ChEBI" id="CHEBI:85452"/>
        <dbReference type="ChEBI" id="CHEBI:85454"/>
        <dbReference type="EC" id="2.1.1.37"/>
    </reaction>
</comment>
<dbReference type="EC" id="2.1.1.37" evidence="7"/>
<dbReference type="GO" id="GO:0003677">
    <property type="term" value="F:DNA binding"/>
    <property type="evidence" value="ECO:0007669"/>
    <property type="project" value="TreeGrafter"/>
</dbReference>
<dbReference type="NCBIfam" id="TIGR00675">
    <property type="entry name" value="dcm"/>
    <property type="match status" value="1"/>
</dbReference>
<dbReference type="PROSITE" id="PS00094">
    <property type="entry name" value="C5_MTASE_1"/>
    <property type="match status" value="1"/>
</dbReference>
<dbReference type="InterPro" id="IPR050390">
    <property type="entry name" value="C5-Methyltransferase"/>
</dbReference>
<dbReference type="GO" id="GO:0003886">
    <property type="term" value="F:DNA (cytosine-5-)-methyltransferase activity"/>
    <property type="evidence" value="ECO:0007669"/>
    <property type="project" value="UniProtKB-EC"/>
</dbReference>
<evidence type="ECO:0000256" key="2">
    <source>
        <dbReference type="ARBA" id="ARBA00022679"/>
    </source>
</evidence>
<dbReference type="PROSITE" id="PS51679">
    <property type="entry name" value="SAM_MT_C5"/>
    <property type="match status" value="1"/>
</dbReference>
<evidence type="ECO:0000256" key="7">
    <source>
        <dbReference type="RuleBase" id="RU000417"/>
    </source>
</evidence>
<evidence type="ECO:0000313" key="9">
    <source>
        <dbReference type="Proteomes" id="UP000254924"/>
    </source>
</evidence>
<dbReference type="InterPro" id="IPR029063">
    <property type="entry name" value="SAM-dependent_MTases_sf"/>
</dbReference>
<dbReference type="Gene3D" id="3.90.120.10">
    <property type="entry name" value="DNA Methylase, subunit A, domain 2"/>
    <property type="match status" value="1"/>
</dbReference>
<dbReference type="Pfam" id="PF00145">
    <property type="entry name" value="DNA_methylase"/>
    <property type="match status" value="1"/>
</dbReference>
<dbReference type="GO" id="GO:0044027">
    <property type="term" value="P:negative regulation of gene expression via chromosomal CpG island methylation"/>
    <property type="evidence" value="ECO:0007669"/>
    <property type="project" value="TreeGrafter"/>
</dbReference>
<dbReference type="GO" id="GO:0009307">
    <property type="term" value="P:DNA restriction-modification system"/>
    <property type="evidence" value="ECO:0007669"/>
    <property type="project" value="UniProtKB-KW"/>
</dbReference>
<evidence type="ECO:0000256" key="5">
    <source>
        <dbReference type="PROSITE-ProRule" id="PRU01016"/>
    </source>
</evidence>
<dbReference type="InterPro" id="IPR001525">
    <property type="entry name" value="C5_MeTfrase"/>
</dbReference>
<evidence type="ECO:0000256" key="1">
    <source>
        <dbReference type="ARBA" id="ARBA00022603"/>
    </source>
</evidence>
<keyword evidence="4" id="KW-0680">Restriction system</keyword>
<evidence type="ECO:0000256" key="4">
    <source>
        <dbReference type="ARBA" id="ARBA00022747"/>
    </source>
</evidence>
<dbReference type="PROSITE" id="PS00095">
    <property type="entry name" value="C5_MTASE_2"/>
    <property type="match status" value="1"/>
</dbReference>
<dbReference type="SUPFAM" id="SSF53335">
    <property type="entry name" value="S-adenosyl-L-methionine-dependent methyltransferases"/>
    <property type="match status" value="1"/>
</dbReference>
<name>A0A380K8N1_9STRE</name>
<dbReference type="PANTHER" id="PTHR10629">
    <property type="entry name" value="CYTOSINE-SPECIFIC METHYLTRANSFERASE"/>
    <property type="match status" value="1"/>
</dbReference>
<reference evidence="8 9" key="1">
    <citation type="submission" date="2018-06" db="EMBL/GenBank/DDBJ databases">
        <authorList>
            <consortium name="Pathogen Informatics"/>
            <person name="Doyle S."/>
        </authorList>
    </citation>
    <scope>NUCLEOTIDE SEQUENCE [LARGE SCALE GENOMIC DNA]</scope>
    <source>
        <strain evidence="8 9">NCTC12224</strain>
    </source>
</reference>
<proteinExistence type="inferred from homology"/>
<dbReference type="InterPro" id="IPR018117">
    <property type="entry name" value="C5_DNA_meth_AS"/>
</dbReference>
<evidence type="ECO:0000256" key="6">
    <source>
        <dbReference type="RuleBase" id="RU000416"/>
    </source>
</evidence>
<dbReference type="REBASE" id="418187">
    <property type="entry name" value="M.Shy12224ORF1441P"/>
</dbReference>
<dbReference type="InterPro" id="IPR031303">
    <property type="entry name" value="C5_meth_CS"/>
</dbReference>